<evidence type="ECO:0000256" key="7">
    <source>
        <dbReference type="RuleBase" id="RU363032"/>
    </source>
</evidence>
<evidence type="ECO:0000256" key="2">
    <source>
        <dbReference type="ARBA" id="ARBA00022448"/>
    </source>
</evidence>
<dbReference type="RefSeq" id="WP_209644184.1">
    <property type="nucleotide sequence ID" value="NZ_JAGINW010000001.1"/>
</dbReference>
<evidence type="ECO:0000259" key="8">
    <source>
        <dbReference type="PROSITE" id="PS50928"/>
    </source>
</evidence>
<dbReference type="InterPro" id="IPR035906">
    <property type="entry name" value="MetI-like_sf"/>
</dbReference>
<protein>
    <submittedName>
        <fullName evidence="9">Peptide/nickel transport system permease protein</fullName>
    </submittedName>
</protein>
<feature type="transmembrane region" description="Helical" evidence="7">
    <location>
        <begin position="228"/>
        <end position="258"/>
    </location>
</feature>
<name>A0ABS4TS36_9PSEU</name>
<accession>A0ABS4TS36</accession>
<comment type="subcellular location">
    <subcellularLocation>
        <location evidence="1 7">Cell membrane</location>
        <topology evidence="1 7">Multi-pass membrane protein</topology>
    </subcellularLocation>
</comment>
<keyword evidence="5 7" id="KW-1133">Transmembrane helix</keyword>
<dbReference type="Gene3D" id="1.10.3720.10">
    <property type="entry name" value="MetI-like"/>
    <property type="match status" value="1"/>
</dbReference>
<dbReference type="Pfam" id="PF00528">
    <property type="entry name" value="BPD_transp_1"/>
    <property type="match status" value="1"/>
</dbReference>
<organism evidence="9 10">
    <name type="scientific">Kibdelosporangium banguiense</name>
    <dbReference type="NCBI Taxonomy" id="1365924"/>
    <lineage>
        <taxon>Bacteria</taxon>
        <taxon>Bacillati</taxon>
        <taxon>Actinomycetota</taxon>
        <taxon>Actinomycetes</taxon>
        <taxon>Pseudonocardiales</taxon>
        <taxon>Pseudonocardiaceae</taxon>
        <taxon>Kibdelosporangium</taxon>
    </lineage>
</organism>
<comment type="similarity">
    <text evidence="7">Belongs to the binding-protein-dependent transport system permease family.</text>
</comment>
<evidence type="ECO:0000313" key="9">
    <source>
        <dbReference type="EMBL" id="MBP2327208.1"/>
    </source>
</evidence>
<proteinExistence type="inferred from homology"/>
<dbReference type="Proteomes" id="UP001519332">
    <property type="component" value="Unassembled WGS sequence"/>
</dbReference>
<evidence type="ECO:0000256" key="5">
    <source>
        <dbReference type="ARBA" id="ARBA00022989"/>
    </source>
</evidence>
<feature type="transmembrane region" description="Helical" evidence="7">
    <location>
        <begin position="12"/>
        <end position="30"/>
    </location>
</feature>
<feature type="domain" description="ABC transmembrane type-1" evidence="8">
    <location>
        <begin position="96"/>
        <end position="297"/>
    </location>
</feature>
<feature type="transmembrane region" description="Helical" evidence="7">
    <location>
        <begin position="102"/>
        <end position="123"/>
    </location>
</feature>
<reference evidence="9 10" key="1">
    <citation type="submission" date="2021-03" db="EMBL/GenBank/DDBJ databases">
        <title>Sequencing the genomes of 1000 actinobacteria strains.</title>
        <authorList>
            <person name="Klenk H.-P."/>
        </authorList>
    </citation>
    <scope>NUCLEOTIDE SEQUENCE [LARGE SCALE GENOMIC DNA]</scope>
    <source>
        <strain evidence="9 10">DSM 46670</strain>
    </source>
</reference>
<evidence type="ECO:0000256" key="1">
    <source>
        <dbReference type="ARBA" id="ARBA00004651"/>
    </source>
</evidence>
<feature type="transmembrane region" description="Helical" evidence="7">
    <location>
        <begin position="278"/>
        <end position="301"/>
    </location>
</feature>
<keyword evidence="3" id="KW-1003">Cell membrane</keyword>
<evidence type="ECO:0000256" key="4">
    <source>
        <dbReference type="ARBA" id="ARBA00022692"/>
    </source>
</evidence>
<feature type="transmembrane region" description="Helical" evidence="7">
    <location>
        <begin position="130"/>
        <end position="163"/>
    </location>
</feature>
<dbReference type="PANTHER" id="PTHR43163:SF3">
    <property type="entry name" value="PEPTIDE ABC TRANSPORTER PERMEASE PROTEIN"/>
    <property type="match status" value="1"/>
</dbReference>
<gene>
    <name evidence="9" type="ORF">JOF56_007593</name>
</gene>
<dbReference type="CDD" id="cd06261">
    <property type="entry name" value="TM_PBP2"/>
    <property type="match status" value="1"/>
</dbReference>
<dbReference type="InterPro" id="IPR000515">
    <property type="entry name" value="MetI-like"/>
</dbReference>
<sequence>MSRFLLARLVRLVAKMFICSGVVFASLYVAPGGPLAAITRGRLLTPEAQDELIRLYHLNDPFLDRFLSWLGNALLGDLGTSYVARQPVIDMIGPRLMVTVSLVLYAGLIIVLAGVGLGVLAAVRGGRVDGAIVAGFSALAAIPGFVASAVLLAVFAVGLGLFPSFGAGTGFLDRVWHLTLPAVALAVAAVGYVGRVTRTAVIAEKSREHVTTAVSRGMRPREVLVSHVLRNALVPITTSVGLTIAGLIASSVVVENVFSLDGVGSLLIESVNNKDFPVVQGVSLVLVASFVVVNTVVDLLYPVLDPRIRRGALL</sequence>
<keyword evidence="2 7" id="KW-0813">Transport</keyword>
<feature type="transmembrane region" description="Helical" evidence="7">
    <location>
        <begin position="175"/>
        <end position="194"/>
    </location>
</feature>
<dbReference type="PANTHER" id="PTHR43163">
    <property type="entry name" value="DIPEPTIDE TRANSPORT SYSTEM PERMEASE PROTEIN DPPB-RELATED"/>
    <property type="match status" value="1"/>
</dbReference>
<evidence type="ECO:0000256" key="6">
    <source>
        <dbReference type="ARBA" id="ARBA00023136"/>
    </source>
</evidence>
<keyword evidence="4 7" id="KW-0812">Transmembrane</keyword>
<dbReference type="EMBL" id="JAGINW010000001">
    <property type="protein sequence ID" value="MBP2327208.1"/>
    <property type="molecule type" value="Genomic_DNA"/>
</dbReference>
<keyword evidence="6 7" id="KW-0472">Membrane</keyword>
<dbReference type="InterPro" id="IPR045621">
    <property type="entry name" value="BPD_transp_1_N"/>
</dbReference>
<evidence type="ECO:0000256" key="3">
    <source>
        <dbReference type="ARBA" id="ARBA00022475"/>
    </source>
</evidence>
<dbReference type="SUPFAM" id="SSF161098">
    <property type="entry name" value="MetI-like"/>
    <property type="match status" value="1"/>
</dbReference>
<keyword evidence="10" id="KW-1185">Reference proteome</keyword>
<dbReference type="PROSITE" id="PS50928">
    <property type="entry name" value="ABC_TM1"/>
    <property type="match status" value="1"/>
</dbReference>
<comment type="caution">
    <text evidence="9">The sequence shown here is derived from an EMBL/GenBank/DDBJ whole genome shotgun (WGS) entry which is preliminary data.</text>
</comment>
<evidence type="ECO:0000313" key="10">
    <source>
        <dbReference type="Proteomes" id="UP001519332"/>
    </source>
</evidence>
<dbReference type="Pfam" id="PF19300">
    <property type="entry name" value="BPD_transp_1_N"/>
    <property type="match status" value="1"/>
</dbReference>